<organism evidence="1 2">
    <name type="scientific">Golovinomyces cichoracearum</name>
    <dbReference type="NCBI Taxonomy" id="62708"/>
    <lineage>
        <taxon>Eukaryota</taxon>
        <taxon>Fungi</taxon>
        <taxon>Dikarya</taxon>
        <taxon>Ascomycota</taxon>
        <taxon>Pezizomycotina</taxon>
        <taxon>Leotiomycetes</taxon>
        <taxon>Erysiphales</taxon>
        <taxon>Erysiphaceae</taxon>
        <taxon>Golovinomyces</taxon>
    </lineage>
</organism>
<dbReference type="Proteomes" id="UP000283383">
    <property type="component" value="Unassembled WGS sequence"/>
</dbReference>
<protein>
    <submittedName>
        <fullName evidence="1">Uncharacterized protein</fullName>
    </submittedName>
</protein>
<evidence type="ECO:0000313" key="1">
    <source>
        <dbReference type="EMBL" id="RKF74792.1"/>
    </source>
</evidence>
<keyword evidence="2" id="KW-1185">Reference proteome</keyword>
<name>A0A420IJU9_9PEZI</name>
<proteinExistence type="predicted"/>
<dbReference type="EMBL" id="MCBQ01008810">
    <property type="protein sequence ID" value="RKF74792.1"/>
    <property type="molecule type" value="Genomic_DNA"/>
</dbReference>
<gene>
    <name evidence="1" type="ORF">GcM3_088038</name>
</gene>
<comment type="caution">
    <text evidence="1">The sequence shown here is derived from an EMBL/GenBank/DDBJ whole genome shotgun (WGS) entry which is preliminary data.</text>
</comment>
<sequence length="46" mass="5266">MTLVTQRHESEECDEPGEEIFVKSFTNENIKYKISLNDEGLISSCT</sequence>
<feature type="non-terminal residue" evidence="1">
    <location>
        <position position="46"/>
    </location>
</feature>
<evidence type="ECO:0000313" key="2">
    <source>
        <dbReference type="Proteomes" id="UP000283383"/>
    </source>
</evidence>
<dbReference type="AlphaFoldDB" id="A0A420IJU9"/>
<reference evidence="1 2" key="1">
    <citation type="journal article" date="2018" name="BMC Genomics">
        <title>Comparative genome analyses reveal sequence features reflecting distinct modes of host-adaptation between dicot and monocot powdery mildew.</title>
        <authorList>
            <person name="Wu Y."/>
            <person name="Ma X."/>
            <person name="Pan Z."/>
            <person name="Kale S.D."/>
            <person name="Song Y."/>
            <person name="King H."/>
            <person name="Zhang Q."/>
            <person name="Presley C."/>
            <person name="Deng X."/>
            <person name="Wei C.I."/>
            <person name="Xiao S."/>
        </authorList>
    </citation>
    <scope>NUCLEOTIDE SEQUENCE [LARGE SCALE GENOMIC DNA]</scope>
    <source>
        <strain evidence="1">UMSG3</strain>
    </source>
</reference>
<accession>A0A420IJU9</accession>